<dbReference type="AlphaFoldDB" id="A0A3N0XTB8"/>
<organism evidence="2 3">
    <name type="scientific">Anabarilius grahami</name>
    <name type="common">Kanglang fish</name>
    <name type="synonym">Barilius grahami</name>
    <dbReference type="NCBI Taxonomy" id="495550"/>
    <lineage>
        <taxon>Eukaryota</taxon>
        <taxon>Metazoa</taxon>
        <taxon>Chordata</taxon>
        <taxon>Craniata</taxon>
        <taxon>Vertebrata</taxon>
        <taxon>Euteleostomi</taxon>
        <taxon>Actinopterygii</taxon>
        <taxon>Neopterygii</taxon>
        <taxon>Teleostei</taxon>
        <taxon>Ostariophysi</taxon>
        <taxon>Cypriniformes</taxon>
        <taxon>Xenocyprididae</taxon>
        <taxon>Xenocypridinae</taxon>
        <taxon>Xenocypridinae incertae sedis</taxon>
        <taxon>Anabarilius</taxon>
    </lineage>
</organism>
<evidence type="ECO:0000256" key="1">
    <source>
        <dbReference type="SAM" id="MobiDB-lite"/>
    </source>
</evidence>
<sequence length="146" mass="16014">MNLSHCYTSQLNLKHSKSHCTLNPSALTEINSAPKSLTTADQENGKKMKMKILHPAAKPGGKTLTHAAHERHQQSAAPAVYPHQTERPQPRCLQQSAVHVCQTGYICLRQDSCRLLREAAATPLLLLSIPSQPSRTSPIRFSSSAQ</sequence>
<name>A0A3N0XTB8_ANAGA</name>
<dbReference type="EMBL" id="RJVU01061435">
    <property type="protein sequence ID" value="ROJ36046.1"/>
    <property type="molecule type" value="Genomic_DNA"/>
</dbReference>
<dbReference type="Proteomes" id="UP000281406">
    <property type="component" value="Unassembled WGS sequence"/>
</dbReference>
<evidence type="ECO:0000313" key="2">
    <source>
        <dbReference type="EMBL" id="ROJ36046.1"/>
    </source>
</evidence>
<protein>
    <submittedName>
        <fullName evidence="2">Uncharacterized protein</fullName>
    </submittedName>
</protein>
<keyword evidence="3" id="KW-1185">Reference proteome</keyword>
<gene>
    <name evidence="2" type="ORF">DPX16_12671</name>
</gene>
<comment type="caution">
    <text evidence="2">The sequence shown here is derived from an EMBL/GenBank/DDBJ whole genome shotgun (WGS) entry which is preliminary data.</text>
</comment>
<proteinExistence type="predicted"/>
<accession>A0A3N0XTB8</accession>
<reference evidence="2 3" key="1">
    <citation type="submission" date="2018-10" db="EMBL/GenBank/DDBJ databases">
        <title>Genome assembly for a Yunnan-Guizhou Plateau 3E fish, Anabarilius grahami (Regan), and its evolutionary and genetic applications.</title>
        <authorList>
            <person name="Jiang W."/>
        </authorList>
    </citation>
    <scope>NUCLEOTIDE SEQUENCE [LARGE SCALE GENOMIC DNA]</scope>
    <source>
        <strain evidence="2">AG-KIZ</strain>
        <tissue evidence="2">Muscle</tissue>
    </source>
</reference>
<evidence type="ECO:0000313" key="3">
    <source>
        <dbReference type="Proteomes" id="UP000281406"/>
    </source>
</evidence>
<feature type="region of interest" description="Disordered" evidence="1">
    <location>
        <begin position="57"/>
        <end position="86"/>
    </location>
</feature>